<accession>A0ABS0TGE8</accession>
<evidence type="ECO:0000256" key="4">
    <source>
        <dbReference type="ARBA" id="ARBA00023136"/>
    </source>
</evidence>
<evidence type="ECO:0000256" key="3">
    <source>
        <dbReference type="ARBA" id="ARBA00022989"/>
    </source>
</evidence>
<dbReference type="Proteomes" id="UP000635665">
    <property type="component" value="Unassembled WGS sequence"/>
</dbReference>
<reference evidence="6 7" key="1">
    <citation type="submission" date="2020-12" db="EMBL/GenBank/DDBJ databases">
        <title>Salegentibacter orientalis sp. nov., isolated from costal sediment.</title>
        <authorList>
            <person name="Lian F.-B."/>
        </authorList>
    </citation>
    <scope>NUCLEOTIDE SEQUENCE [LARGE SCALE GENOMIC DNA]</scope>
    <source>
        <strain evidence="6 7">F60176</strain>
    </source>
</reference>
<keyword evidence="7" id="KW-1185">Reference proteome</keyword>
<dbReference type="PANTHER" id="PTHR31851">
    <property type="entry name" value="FE(2+)/MN(2+) TRANSPORTER PCL1"/>
    <property type="match status" value="1"/>
</dbReference>
<evidence type="ECO:0000256" key="1">
    <source>
        <dbReference type="ARBA" id="ARBA00004127"/>
    </source>
</evidence>
<gene>
    <name evidence="6" type="ORF">I6U50_08880</name>
</gene>
<keyword evidence="2 5" id="KW-0812">Transmembrane</keyword>
<sequence length="250" mass="27499">MPPKEPPKKDESLLHSRGKALFINKEYIGEFVYGGIDGAITTFAVVAGAEGASLGISVVVILGLANLIADGFSMSVGNFFSTKAEKDNFDKHRQIEYWEIENLREKEIQEIRDIYKEKGFKGELLEQVVEVITSNKDVWVDTMMKEELEMVRGEKTPYKTAGVTFASFLAVGSVPLLSYLFMNTNSSSLDSQLFLYSCILTAIALSIVGALKSLVTEKNMIVGILETLLLGGIAAFIAYYVGDVLEKILS</sequence>
<evidence type="ECO:0000256" key="5">
    <source>
        <dbReference type="SAM" id="Phobius"/>
    </source>
</evidence>
<keyword evidence="4 5" id="KW-0472">Membrane</keyword>
<dbReference type="Pfam" id="PF01988">
    <property type="entry name" value="VIT1"/>
    <property type="match status" value="1"/>
</dbReference>
<feature type="transmembrane region" description="Helical" evidence="5">
    <location>
        <begin position="193"/>
        <end position="211"/>
    </location>
</feature>
<keyword evidence="3 5" id="KW-1133">Transmembrane helix</keyword>
<organism evidence="6 7">
    <name type="scientific">Salegentibacter maritimus</name>
    <dbReference type="NCBI Taxonomy" id="2794347"/>
    <lineage>
        <taxon>Bacteria</taxon>
        <taxon>Pseudomonadati</taxon>
        <taxon>Bacteroidota</taxon>
        <taxon>Flavobacteriia</taxon>
        <taxon>Flavobacteriales</taxon>
        <taxon>Flavobacteriaceae</taxon>
        <taxon>Salegentibacter</taxon>
    </lineage>
</organism>
<evidence type="ECO:0000313" key="6">
    <source>
        <dbReference type="EMBL" id="MBI6120133.1"/>
    </source>
</evidence>
<evidence type="ECO:0000256" key="2">
    <source>
        <dbReference type="ARBA" id="ARBA00022692"/>
    </source>
</evidence>
<dbReference type="InterPro" id="IPR008217">
    <property type="entry name" value="Ccc1_fam"/>
</dbReference>
<protein>
    <submittedName>
        <fullName evidence="6">VIT1/CCC1 transporter family protein</fullName>
    </submittedName>
</protein>
<feature type="transmembrane region" description="Helical" evidence="5">
    <location>
        <begin position="160"/>
        <end position="181"/>
    </location>
</feature>
<comment type="caution">
    <text evidence="6">The sequence shown here is derived from an EMBL/GenBank/DDBJ whole genome shotgun (WGS) entry which is preliminary data.</text>
</comment>
<comment type="subcellular location">
    <subcellularLocation>
        <location evidence="1">Endomembrane system</location>
        <topology evidence="1">Multi-pass membrane protein</topology>
    </subcellularLocation>
</comment>
<dbReference type="EMBL" id="JAEHNY010000007">
    <property type="protein sequence ID" value="MBI6120133.1"/>
    <property type="molecule type" value="Genomic_DNA"/>
</dbReference>
<feature type="transmembrane region" description="Helical" evidence="5">
    <location>
        <begin position="223"/>
        <end position="242"/>
    </location>
</feature>
<name>A0ABS0TGE8_9FLAO</name>
<proteinExistence type="predicted"/>
<evidence type="ECO:0000313" key="7">
    <source>
        <dbReference type="Proteomes" id="UP000635665"/>
    </source>
</evidence>
<dbReference type="RefSeq" id="WP_198638590.1">
    <property type="nucleotide sequence ID" value="NZ_JAEHNY010000007.1"/>
</dbReference>